<keyword evidence="3" id="KW-0902">Two-component regulatory system</keyword>
<evidence type="ECO:0000256" key="9">
    <source>
        <dbReference type="PROSITE-ProRule" id="PRU01091"/>
    </source>
</evidence>
<dbReference type="EMBL" id="BSCH01000030">
    <property type="protein sequence ID" value="GLG91937.1"/>
    <property type="molecule type" value="Genomic_DNA"/>
</dbReference>
<reference evidence="12" key="3">
    <citation type="journal article" date="2023" name="Int. J. Syst. Evol. Microbiol.">
        <title>Sellimonas catena sp. nov., isolated from human faeces.</title>
        <authorList>
            <person name="Hisatomi A."/>
            <person name="Ohkuma M."/>
            <person name="Sakamoto M."/>
        </authorList>
    </citation>
    <scope>NUCLEOTIDE SEQUENCE</scope>
    <source>
        <strain evidence="12">18CBH55</strain>
    </source>
</reference>
<reference evidence="12" key="2">
    <citation type="submission" date="2022-11" db="EMBL/GenBank/DDBJ databases">
        <title>Draft genome sequence of Sellimonas catena strain 18CBH55.</title>
        <authorList>
            <person name="Hisatomi A."/>
            <person name="Ohkuma M."/>
            <person name="Sakamoto M."/>
        </authorList>
    </citation>
    <scope>NUCLEOTIDE SEQUENCE</scope>
    <source>
        <strain evidence="12">18CBH55</strain>
    </source>
</reference>
<name>A0A9W6CIA3_9FIRM</name>
<sequence>MKILLLEDDVELCSSIQKALEQENHIVDCCNDGETAMLYALNTEYAYDIAIVDRMLPIIDGLTIIKAMREKGIRIPVIIITGMSTLDNKIEGLDGGADDYLVKPFHIKELLARVRALTRRPVNLQLSEKMSYEDLTFDKENRMLSSPVKSLQLTAKEAELLSILIQNPETLFNREQLVAKIWGSSAEVEAGNVDNYISFIRKRLKELQSACKITTVYGAGYKLEKSHVK</sequence>
<dbReference type="CDD" id="cd00383">
    <property type="entry name" value="trans_reg_C"/>
    <property type="match status" value="1"/>
</dbReference>
<proteinExistence type="predicted"/>
<comment type="function">
    <text evidence="7">May play the central regulatory role in sporulation. It may be an element of the effector pathway responsible for the activation of sporulation genes in response to nutritional stress. Spo0A may act in concert with spo0H (a sigma factor) to control the expression of some genes that are critical to the sporulation process.</text>
</comment>
<dbReference type="InterPro" id="IPR001789">
    <property type="entry name" value="Sig_transdc_resp-reg_receiver"/>
</dbReference>
<evidence type="ECO:0000313" key="13">
    <source>
        <dbReference type="Proteomes" id="UP001145094"/>
    </source>
</evidence>
<dbReference type="GO" id="GO:0006355">
    <property type="term" value="P:regulation of DNA-templated transcription"/>
    <property type="evidence" value="ECO:0007669"/>
    <property type="project" value="InterPro"/>
</dbReference>
<dbReference type="Pfam" id="PF00486">
    <property type="entry name" value="Trans_reg_C"/>
    <property type="match status" value="1"/>
</dbReference>
<dbReference type="SMART" id="SM00448">
    <property type="entry name" value="REC"/>
    <property type="match status" value="1"/>
</dbReference>
<dbReference type="InterPro" id="IPR039420">
    <property type="entry name" value="WalR-like"/>
</dbReference>
<dbReference type="Gene3D" id="1.10.10.10">
    <property type="entry name" value="Winged helix-like DNA-binding domain superfamily/Winged helix DNA-binding domain"/>
    <property type="match status" value="1"/>
</dbReference>
<evidence type="ECO:0000256" key="5">
    <source>
        <dbReference type="ARBA" id="ARBA00023125"/>
    </source>
</evidence>
<evidence type="ECO:0000256" key="2">
    <source>
        <dbReference type="ARBA" id="ARBA00022553"/>
    </source>
</evidence>
<comment type="caution">
    <text evidence="12">The sequence shown here is derived from an EMBL/GenBank/DDBJ whole genome shotgun (WGS) entry which is preliminary data.</text>
</comment>
<gene>
    <name evidence="12" type="ORF">Selli2_33640</name>
</gene>
<dbReference type="InterPro" id="IPR036388">
    <property type="entry name" value="WH-like_DNA-bd_sf"/>
</dbReference>
<protein>
    <recommendedName>
        <fullName evidence="1">Stage 0 sporulation protein A homolog</fullName>
    </recommendedName>
</protein>
<dbReference type="Gene3D" id="3.40.50.2300">
    <property type="match status" value="1"/>
</dbReference>
<dbReference type="InterPro" id="IPR011006">
    <property type="entry name" value="CheY-like_superfamily"/>
</dbReference>
<dbReference type="GO" id="GO:0000976">
    <property type="term" value="F:transcription cis-regulatory region binding"/>
    <property type="evidence" value="ECO:0007669"/>
    <property type="project" value="TreeGrafter"/>
</dbReference>
<dbReference type="PANTHER" id="PTHR48111">
    <property type="entry name" value="REGULATOR OF RPOS"/>
    <property type="match status" value="1"/>
</dbReference>
<dbReference type="GO" id="GO:0000156">
    <property type="term" value="F:phosphorelay response regulator activity"/>
    <property type="evidence" value="ECO:0007669"/>
    <property type="project" value="TreeGrafter"/>
</dbReference>
<dbReference type="PROSITE" id="PS51755">
    <property type="entry name" value="OMPR_PHOB"/>
    <property type="match status" value="1"/>
</dbReference>
<feature type="modified residue" description="4-aspartylphosphate" evidence="8">
    <location>
        <position position="53"/>
    </location>
</feature>
<dbReference type="AlphaFoldDB" id="A0A9W6CIA3"/>
<evidence type="ECO:0000256" key="3">
    <source>
        <dbReference type="ARBA" id="ARBA00023012"/>
    </source>
</evidence>
<dbReference type="PROSITE" id="PS50110">
    <property type="entry name" value="RESPONSE_REGULATORY"/>
    <property type="match status" value="1"/>
</dbReference>
<dbReference type="Pfam" id="PF00072">
    <property type="entry name" value="Response_reg"/>
    <property type="match status" value="1"/>
</dbReference>
<organism evidence="12 13">
    <name type="scientific">Sellimonas catena</name>
    <dbReference type="NCBI Taxonomy" id="2994035"/>
    <lineage>
        <taxon>Bacteria</taxon>
        <taxon>Bacillati</taxon>
        <taxon>Bacillota</taxon>
        <taxon>Clostridia</taxon>
        <taxon>Lachnospirales</taxon>
        <taxon>Lachnospiraceae</taxon>
        <taxon>Sellimonas</taxon>
    </lineage>
</organism>
<dbReference type="Gene3D" id="6.10.250.690">
    <property type="match status" value="1"/>
</dbReference>
<evidence type="ECO:0000313" key="12">
    <source>
        <dbReference type="EMBL" id="GLG91937.1"/>
    </source>
</evidence>
<evidence type="ECO:0000256" key="7">
    <source>
        <dbReference type="ARBA" id="ARBA00024867"/>
    </source>
</evidence>
<dbReference type="SUPFAM" id="SSF46894">
    <property type="entry name" value="C-terminal effector domain of the bipartite response regulators"/>
    <property type="match status" value="1"/>
</dbReference>
<dbReference type="GO" id="GO:0032993">
    <property type="term" value="C:protein-DNA complex"/>
    <property type="evidence" value="ECO:0007669"/>
    <property type="project" value="TreeGrafter"/>
</dbReference>
<keyword evidence="4" id="KW-0805">Transcription regulation</keyword>
<dbReference type="SUPFAM" id="SSF52172">
    <property type="entry name" value="CheY-like"/>
    <property type="match status" value="1"/>
</dbReference>
<dbReference type="Proteomes" id="UP001145094">
    <property type="component" value="Unassembled WGS sequence"/>
</dbReference>
<evidence type="ECO:0000259" key="10">
    <source>
        <dbReference type="PROSITE" id="PS50110"/>
    </source>
</evidence>
<feature type="DNA-binding region" description="OmpR/PhoB-type" evidence="9">
    <location>
        <begin position="127"/>
        <end position="225"/>
    </location>
</feature>
<dbReference type="InterPro" id="IPR016032">
    <property type="entry name" value="Sig_transdc_resp-reg_C-effctor"/>
</dbReference>
<evidence type="ECO:0000256" key="6">
    <source>
        <dbReference type="ARBA" id="ARBA00023163"/>
    </source>
</evidence>
<accession>A0A9W6CIA3</accession>
<dbReference type="GO" id="GO:0005829">
    <property type="term" value="C:cytosol"/>
    <property type="evidence" value="ECO:0007669"/>
    <property type="project" value="TreeGrafter"/>
</dbReference>
<reference evidence="12" key="1">
    <citation type="submission" date="2022-11" db="EMBL/GenBank/DDBJ databases">
        <title>Draft genome sequence of Sellimonas catena strain 18CBH55.</title>
        <authorList>
            <person name="Atsushi H."/>
            <person name="Moriya O."/>
            <person name="Mitsuo S."/>
        </authorList>
    </citation>
    <scope>NUCLEOTIDE SEQUENCE</scope>
    <source>
        <strain evidence="12">18CBH55</strain>
    </source>
</reference>
<keyword evidence="6" id="KW-0804">Transcription</keyword>
<dbReference type="PANTHER" id="PTHR48111:SF22">
    <property type="entry name" value="REGULATOR OF RPOS"/>
    <property type="match status" value="1"/>
</dbReference>
<dbReference type="SMART" id="SM00862">
    <property type="entry name" value="Trans_reg_C"/>
    <property type="match status" value="1"/>
</dbReference>
<feature type="domain" description="Response regulatory" evidence="10">
    <location>
        <begin position="2"/>
        <end position="118"/>
    </location>
</feature>
<evidence type="ECO:0000256" key="8">
    <source>
        <dbReference type="PROSITE-ProRule" id="PRU00169"/>
    </source>
</evidence>
<keyword evidence="5 9" id="KW-0238">DNA-binding</keyword>
<dbReference type="RefSeq" id="WP_281845918.1">
    <property type="nucleotide sequence ID" value="NZ_BSCH01000030.1"/>
</dbReference>
<evidence type="ECO:0000259" key="11">
    <source>
        <dbReference type="PROSITE" id="PS51755"/>
    </source>
</evidence>
<evidence type="ECO:0000256" key="1">
    <source>
        <dbReference type="ARBA" id="ARBA00018672"/>
    </source>
</evidence>
<dbReference type="InterPro" id="IPR001867">
    <property type="entry name" value="OmpR/PhoB-type_DNA-bd"/>
</dbReference>
<evidence type="ECO:0000256" key="4">
    <source>
        <dbReference type="ARBA" id="ARBA00023015"/>
    </source>
</evidence>
<feature type="domain" description="OmpR/PhoB-type" evidence="11">
    <location>
        <begin position="127"/>
        <end position="225"/>
    </location>
</feature>
<keyword evidence="2 8" id="KW-0597">Phosphoprotein</keyword>